<dbReference type="PROSITE" id="PS51819">
    <property type="entry name" value="VOC"/>
    <property type="match status" value="1"/>
</dbReference>
<dbReference type="EMBL" id="WRXN01000017">
    <property type="protein sequence ID" value="MVT11894.1"/>
    <property type="molecule type" value="Genomic_DNA"/>
</dbReference>
<gene>
    <name evidence="2" type="ORF">GO493_26785</name>
</gene>
<name>A0A7K1UBY0_9BACT</name>
<dbReference type="InterPro" id="IPR037523">
    <property type="entry name" value="VOC_core"/>
</dbReference>
<evidence type="ECO:0000313" key="3">
    <source>
        <dbReference type="Proteomes" id="UP000461730"/>
    </source>
</evidence>
<dbReference type="InterPro" id="IPR052164">
    <property type="entry name" value="Anthracycline_SecMetBiosynth"/>
</dbReference>
<dbReference type="Proteomes" id="UP000461730">
    <property type="component" value="Unassembled WGS sequence"/>
</dbReference>
<sequence length="130" mass="14712">MHQVPKNALSWFEIPVHDFDRARKFYSQIFSYEMPEQQLGFKRMGFFPCDNENGGIGGAIVQGSDYLPSQRGSLIYLYAGDDLTTVLDRVEDAGGKIELDKRPMSELQDLGYFAIIFDTDGNRVALYSKA</sequence>
<keyword evidence="3" id="KW-1185">Reference proteome</keyword>
<dbReference type="Gene3D" id="3.10.180.10">
    <property type="entry name" value="2,3-Dihydroxybiphenyl 1,2-Dioxygenase, domain 1"/>
    <property type="match status" value="1"/>
</dbReference>
<dbReference type="SUPFAM" id="SSF54593">
    <property type="entry name" value="Glyoxalase/Bleomycin resistance protein/Dihydroxybiphenyl dioxygenase"/>
    <property type="match status" value="1"/>
</dbReference>
<feature type="domain" description="VOC" evidence="1">
    <location>
        <begin position="8"/>
        <end position="129"/>
    </location>
</feature>
<accession>A0A7K1UBY0</accession>
<dbReference type="RefSeq" id="WP_157309317.1">
    <property type="nucleotide sequence ID" value="NZ_WRXN01000017.1"/>
</dbReference>
<dbReference type="PANTHER" id="PTHR33993">
    <property type="entry name" value="GLYOXALASE-RELATED"/>
    <property type="match status" value="1"/>
</dbReference>
<dbReference type="PANTHER" id="PTHR33993:SF2">
    <property type="entry name" value="VOC DOMAIN-CONTAINING PROTEIN"/>
    <property type="match status" value="1"/>
</dbReference>
<proteinExistence type="predicted"/>
<dbReference type="AlphaFoldDB" id="A0A7K1UBY0"/>
<evidence type="ECO:0000313" key="2">
    <source>
        <dbReference type="EMBL" id="MVT11894.1"/>
    </source>
</evidence>
<dbReference type="InterPro" id="IPR004360">
    <property type="entry name" value="Glyas_Fos-R_dOase_dom"/>
</dbReference>
<evidence type="ECO:0000259" key="1">
    <source>
        <dbReference type="PROSITE" id="PS51819"/>
    </source>
</evidence>
<comment type="caution">
    <text evidence="2">The sequence shown here is derived from an EMBL/GenBank/DDBJ whole genome shotgun (WGS) entry which is preliminary data.</text>
</comment>
<dbReference type="CDD" id="cd07247">
    <property type="entry name" value="SgaA_N_like"/>
    <property type="match status" value="1"/>
</dbReference>
<organism evidence="2 3">
    <name type="scientific">Chitinophaga tropicalis</name>
    <dbReference type="NCBI Taxonomy" id="2683588"/>
    <lineage>
        <taxon>Bacteria</taxon>
        <taxon>Pseudomonadati</taxon>
        <taxon>Bacteroidota</taxon>
        <taxon>Chitinophagia</taxon>
        <taxon>Chitinophagales</taxon>
        <taxon>Chitinophagaceae</taxon>
        <taxon>Chitinophaga</taxon>
    </lineage>
</organism>
<dbReference type="InterPro" id="IPR029068">
    <property type="entry name" value="Glyas_Bleomycin-R_OHBP_Dase"/>
</dbReference>
<protein>
    <submittedName>
        <fullName evidence="2">VOC family protein</fullName>
    </submittedName>
</protein>
<reference evidence="2 3" key="1">
    <citation type="submission" date="2019-12" db="EMBL/GenBank/DDBJ databases">
        <title>Chitinophaga sp. strain ysch24 (GDMCC 1.1355), whole genome shotgun sequence.</title>
        <authorList>
            <person name="Zhang X."/>
        </authorList>
    </citation>
    <scope>NUCLEOTIDE SEQUENCE [LARGE SCALE GENOMIC DNA]</scope>
    <source>
        <strain evidence="3">ysch24</strain>
    </source>
</reference>
<dbReference type="Pfam" id="PF00903">
    <property type="entry name" value="Glyoxalase"/>
    <property type="match status" value="1"/>
</dbReference>